<evidence type="ECO:0000256" key="4">
    <source>
        <dbReference type="ARBA" id="ARBA00022452"/>
    </source>
</evidence>
<reference evidence="13 14" key="1">
    <citation type="submission" date="2019-07" db="EMBL/GenBank/DDBJ databases">
        <title>Qingshengfaniella alkalisoli gen. nov., sp. nov., isolated from saline soil.</title>
        <authorList>
            <person name="Xu L."/>
            <person name="Huang X.-X."/>
            <person name="Sun J.-Q."/>
        </authorList>
    </citation>
    <scope>NUCLEOTIDE SEQUENCE [LARGE SCALE GENOMIC DNA]</scope>
    <source>
        <strain evidence="13 14">DSM 27279</strain>
    </source>
</reference>
<evidence type="ECO:0000256" key="10">
    <source>
        <dbReference type="ARBA" id="ARBA00023237"/>
    </source>
</evidence>
<proteinExistence type="predicted"/>
<dbReference type="AlphaFoldDB" id="A0A556AB24"/>
<evidence type="ECO:0000256" key="7">
    <source>
        <dbReference type="ARBA" id="ARBA00023065"/>
    </source>
</evidence>
<keyword evidence="6 11" id="KW-0732">Signal</keyword>
<dbReference type="InterPro" id="IPR050298">
    <property type="entry name" value="Gram-neg_bact_OMP"/>
</dbReference>
<evidence type="ECO:0000313" key="13">
    <source>
        <dbReference type="EMBL" id="TSH90094.1"/>
    </source>
</evidence>
<keyword evidence="7" id="KW-0406">Ion transport</keyword>
<keyword evidence="9" id="KW-0472">Membrane</keyword>
<dbReference type="GO" id="GO:0006811">
    <property type="term" value="P:monoatomic ion transport"/>
    <property type="evidence" value="ECO:0007669"/>
    <property type="project" value="UniProtKB-KW"/>
</dbReference>
<dbReference type="GO" id="GO:0046930">
    <property type="term" value="C:pore complex"/>
    <property type="evidence" value="ECO:0007669"/>
    <property type="project" value="UniProtKB-KW"/>
</dbReference>
<evidence type="ECO:0000313" key="14">
    <source>
        <dbReference type="Proteomes" id="UP000318405"/>
    </source>
</evidence>
<dbReference type="Proteomes" id="UP000318405">
    <property type="component" value="Unassembled WGS sequence"/>
</dbReference>
<evidence type="ECO:0000256" key="6">
    <source>
        <dbReference type="ARBA" id="ARBA00022729"/>
    </source>
</evidence>
<name>A0A556AB24_9BURK</name>
<comment type="caution">
    <text evidence="13">The sequence shown here is derived from an EMBL/GenBank/DDBJ whole genome shotgun (WGS) entry which is preliminary data.</text>
</comment>
<protein>
    <submittedName>
        <fullName evidence="13">Porin</fullName>
    </submittedName>
</protein>
<keyword evidence="10" id="KW-0998">Cell outer membrane</keyword>
<dbReference type="PANTHER" id="PTHR34501">
    <property type="entry name" value="PROTEIN YDDL-RELATED"/>
    <property type="match status" value="1"/>
</dbReference>
<feature type="domain" description="Porin" evidence="12">
    <location>
        <begin position="17"/>
        <end position="331"/>
    </location>
</feature>
<evidence type="ECO:0000256" key="3">
    <source>
        <dbReference type="ARBA" id="ARBA00022448"/>
    </source>
</evidence>
<keyword evidence="14" id="KW-1185">Reference proteome</keyword>
<dbReference type="GO" id="GO:0015288">
    <property type="term" value="F:porin activity"/>
    <property type="evidence" value="ECO:0007669"/>
    <property type="project" value="UniProtKB-KW"/>
</dbReference>
<keyword evidence="5" id="KW-0812">Transmembrane</keyword>
<evidence type="ECO:0000256" key="9">
    <source>
        <dbReference type="ARBA" id="ARBA00023136"/>
    </source>
</evidence>
<dbReference type="InterPro" id="IPR033900">
    <property type="entry name" value="Gram_neg_porin_domain"/>
</dbReference>
<dbReference type="EMBL" id="VLTJ01000039">
    <property type="protein sequence ID" value="TSH90094.1"/>
    <property type="molecule type" value="Genomic_DNA"/>
</dbReference>
<comment type="subcellular location">
    <subcellularLocation>
        <location evidence="1">Cell outer membrane</location>
        <topology evidence="1">Multi-pass membrane protein</topology>
    </subcellularLocation>
</comment>
<accession>A0A556AB24</accession>
<keyword evidence="8" id="KW-0626">Porin</keyword>
<sequence>MGIHMLHRNTLCGVLASAACCLPLAAHAADAVTLYGVVDVGYQYDKTEGQAARSGLGSGQAGQSRFGLRGSEDLGNGMKATFQLEGGFLTTTGNSTQGRLFGRQATLGLAGRFGEIRLGRQTVFGYAWTPAIASPFGLSWLRSSVGTTFGYKQGDFGDDGRISNSVLYFSPKWHGLEFGVGYAFATDQQVQGTGNNDRVVTGGVRYTQGPLRLGATYEWLNPSKAEPVQRRNAKNLQVAGSYDFGVVRLHAGYNEQRDINVSPATGFVETGGERDRVYTLGVSAPIGPGRVLASYQNATKSKVDGFGLAYQYDLSKRTFLYAMYNDFDTRDHYTGEDVGRRQVALGLQHKF</sequence>
<keyword evidence="3" id="KW-0813">Transport</keyword>
<organism evidence="13 14">
    <name type="scientific">Verticiella sediminum</name>
    <dbReference type="NCBI Taxonomy" id="1247510"/>
    <lineage>
        <taxon>Bacteria</taxon>
        <taxon>Pseudomonadati</taxon>
        <taxon>Pseudomonadota</taxon>
        <taxon>Betaproteobacteria</taxon>
        <taxon>Burkholderiales</taxon>
        <taxon>Alcaligenaceae</taxon>
        <taxon>Verticiella</taxon>
    </lineage>
</organism>
<dbReference type="PANTHER" id="PTHR34501:SF9">
    <property type="entry name" value="MAJOR OUTER MEMBRANE PROTEIN P.IA"/>
    <property type="match status" value="1"/>
</dbReference>
<evidence type="ECO:0000256" key="1">
    <source>
        <dbReference type="ARBA" id="ARBA00004571"/>
    </source>
</evidence>
<evidence type="ECO:0000256" key="8">
    <source>
        <dbReference type="ARBA" id="ARBA00023114"/>
    </source>
</evidence>
<evidence type="ECO:0000256" key="2">
    <source>
        <dbReference type="ARBA" id="ARBA00011233"/>
    </source>
</evidence>
<evidence type="ECO:0000259" key="12">
    <source>
        <dbReference type="Pfam" id="PF13609"/>
    </source>
</evidence>
<dbReference type="GO" id="GO:0009279">
    <property type="term" value="C:cell outer membrane"/>
    <property type="evidence" value="ECO:0007669"/>
    <property type="project" value="UniProtKB-SubCell"/>
</dbReference>
<evidence type="ECO:0000256" key="11">
    <source>
        <dbReference type="SAM" id="SignalP"/>
    </source>
</evidence>
<keyword evidence="4" id="KW-1134">Transmembrane beta strand</keyword>
<comment type="subunit">
    <text evidence="2">Homotrimer.</text>
</comment>
<dbReference type="InterPro" id="IPR023614">
    <property type="entry name" value="Porin_dom_sf"/>
</dbReference>
<feature type="chain" id="PRO_5022132467" evidence="11">
    <location>
        <begin position="29"/>
        <end position="351"/>
    </location>
</feature>
<evidence type="ECO:0000256" key="5">
    <source>
        <dbReference type="ARBA" id="ARBA00022692"/>
    </source>
</evidence>
<dbReference type="SUPFAM" id="SSF56935">
    <property type="entry name" value="Porins"/>
    <property type="match status" value="1"/>
</dbReference>
<feature type="signal peptide" evidence="11">
    <location>
        <begin position="1"/>
        <end position="28"/>
    </location>
</feature>
<dbReference type="OrthoDB" id="8520696at2"/>
<dbReference type="Gene3D" id="2.40.160.10">
    <property type="entry name" value="Porin"/>
    <property type="match status" value="1"/>
</dbReference>
<dbReference type="CDD" id="cd00342">
    <property type="entry name" value="gram_neg_porins"/>
    <property type="match status" value="1"/>
</dbReference>
<dbReference type="Pfam" id="PF13609">
    <property type="entry name" value="Porin_4"/>
    <property type="match status" value="1"/>
</dbReference>
<gene>
    <name evidence="13" type="ORF">FOZ76_19805</name>
</gene>